<dbReference type="Gene3D" id="2.20.25.240">
    <property type="match status" value="1"/>
</dbReference>
<evidence type="ECO:0000259" key="5">
    <source>
        <dbReference type="Pfam" id="PF04500"/>
    </source>
</evidence>
<dbReference type="EMBL" id="HBUE01074063">
    <property type="protein sequence ID" value="CAG6474078.1"/>
    <property type="molecule type" value="Transcribed_RNA"/>
</dbReference>
<dbReference type="InterPro" id="IPR007588">
    <property type="entry name" value="Znf_FLYWCH"/>
</dbReference>
<dbReference type="GO" id="GO:0008270">
    <property type="term" value="F:zinc ion binding"/>
    <property type="evidence" value="ECO:0007669"/>
    <property type="project" value="UniProtKB-KW"/>
</dbReference>
<sequence>MIPLKWYTVELQMVENKKGNLSVMFRNYIYIKDKQGQGQGQVTTGWRCTRKNSGCLARVTTLGHNQLKIGLRPHNHPAPDFDQNKTAKKKKQSLPSEYLQVKREPI</sequence>
<organism evidence="6">
    <name type="scientific">Culex pipiens</name>
    <name type="common">House mosquito</name>
    <dbReference type="NCBI Taxonomy" id="7175"/>
    <lineage>
        <taxon>Eukaryota</taxon>
        <taxon>Metazoa</taxon>
        <taxon>Ecdysozoa</taxon>
        <taxon>Arthropoda</taxon>
        <taxon>Hexapoda</taxon>
        <taxon>Insecta</taxon>
        <taxon>Pterygota</taxon>
        <taxon>Neoptera</taxon>
        <taxon>Endopterygota</taxon>
        <taxon>Diptera</taxon>
        <taxon>Nematocera</taxon>
        <taxon>Culicoidea</taxon>
        <taxon>Culicidae</taxon>
        <taxon>Culicinae</taxon>
        <taxon>Culicini</taxon>
        <taxon>Culex</taxon>
        <taxon>Culex</taxon>
    </lineage>
</organism>
<name>A0A8D8FJV4_CULPI</name>
<keyword evidence="3" id="KW-0862">Zinc</keyword>
<reference evidence="6" key="1">
    <citation type="submission" date="2021-05" db="EMBL/GenBank/DDBJ databases">
        <authorList>
            <person name="Alioto T."/>
            <person name="Alioto T."/>
            <person name="Gomez Garrido J."/>
        </authorList>
    </citation>
    <scope>NUCLEOTIDE SEQUENCE</scope>
</reference>
<proteinExistence type="predicted"/>
<evidence type="ECO:0000256" key="3">
    <source>
        <dbReference type="ARBA" id="ARBA00022833"/>
    </source>
</evidence>
<keyword evidence="1" id="KW-0479">Metal-binding</keyword>
<accession>A0A8D8FJV4</accession>
<feature type="region of interest" description="Disordered" evidence="4">
    <location>
        <begin position="72"/>
        <end position="106"/>
    </location>
</feature>
<evidence type="ECO:0000256" key="4">
    <source>
        <dbReference type="SAM" id="MobiDB-lite"/>
    </source>
</evidence>
<evidence type="ECO:0000256" key="1">
    <source>
        <dbReference type="ARBA" id="ARBA00022723"/>
    </source>
</evidence>
<protein>
    <submittedName>
        <fullName evidence="6">(northern house mosquito) hypothetical protein</fullName>
    </submittedName>
</protein>
<feature type="domain" description="FLYWCH-type" evidence="5">
    <location>
        <begin position="14"/>
        <end position="76"/>
    </location>
</feature>
<evidence type="ECO:0000313" key="6">
    <source>
        <dbReference type="EMBL" id="CAG6474086.1"/>
    </source>
</evidence>
<dbReference type="EMBL" id="HBUE01074068">
    <property type="protein sequence ID" value="CAG6474086.1"/>
    <property type="molecule type" value="Transcribed_RNA"/>
</dbReference>
<dbReference type="AlphaFoldDB" id="A0A8D8FJV4"/>
<evidence type="ECO:0000256" key="2">
    <source>
        <dbReference type="ARBA" id="ARBA00022771"/>
    </source>
</evidence>
<keyword evidence="2" id="KW-0863">Zinc-finger</keyword>
<dbReference type="Pfam" id="PF04500">
    <property type="entry name" value="FLYWCH"/>
    <property type="match status" value="1"/>
</dbReference>